<dbReference type="SUPFAM" id="SSF53098">
    <property type="entry name" value="Ribonuclease H-like"/>
    <property type="match status" value="1"/>
</dbReference>
<dbReference type="EMBL" id="KQ980730">
    <property type="protein sequence ID" value="KYN13977.1"/>
    <property type="molecule type" value="Genomic_DNA"/>
</dbReference>
<keyword evidence="2" id="KW-1185">Reference proteome</keyword>
<evidence type="ECO:0000313" key="1">
    <source>
        <dbReference type="EMBL" id="KYN13977.1"/>
    </source>
</evidence>
<dbReference type="PANTHER" id="PTHR47501:SF5">
    <property type="entry name" value="HAT C-TERMINAL DIMERISATION DOMAIN-CONTAINING PROTEIN"/>
    <property type="match status" value="1"/>
</dbReference>
<organism evidence="1 2">
    <name type="scientific">Trachymyrmex cornetzi</name>
    <dbReference type="NCBI Taxonomy" id="471704"/>
    <lineage>
        <taxon>Eukaryota</taxon>
        <taxon>Metazoa</taxon>
        <taxon>Ecdysozoa</taxon>
        <taxon>Arthropoda</taxon>
        <taxon>Hexapoda</taxon>
        <taxon>Insecta</taxon>
        <taxon>Pterygota</taxon>
        <taxon>Neoptera</taxon>
        <taxon>Endopterygota</taxon>
        <taxon>Hymenoptera</taxon>
        <taxon>Apocrita</taxon>
        <taxon>Aculeata</taxon>
        <taxon>Formicoidea</taxon>
        <taxon>Formicidae</taxon>
        <taxon>Myrmicinae</taxon>
        <taxon>Trachymyrmex</taxon>
    </lineage>
</organism>
<gene>
    <name evidence="1" type="ORF">ALC57_13805</name>
</gene>
<dbReference type="AlphaFoldDB" id="A0A151IZ42"/>
<dbReference type="STRING" id="471704.A0A151IZ42"/>
<dbReference type="InterPro" id="IPR012337">
    <property type="entry name" value="RNaseH-like_sf"/>
</dbReference>
<evidence type="ECO:0000313" key="2">
    <source>
        <dbReference type="Proteomes" id="UP000078492"/>
    </source>
</evidence>
<evidence type="ECO:0008006" key="3">
    <source>
        <dbReference type="Google" id="ProtNLM"/>
    </source>
</evidence>
<reference evidence="1 2" key="1">
    <citation type="submission" date="2015-09" db="EMBL/GenBank/DDBJ databases">
        <title>Trachymyrmex cornetzi WGS genome.</title>
        <authorList>
            <person name="Nygaard S."/>
            <person name="Hu H."/>
            <person name="Boomsma J."/>
            <person name="Zhang G."/>
        </authorList>
    </citation>
    <scope>NUCLEOTIDE SEQUENCE [LARGE SCALE GENOMIC DNA]</scope>
    <source>
        <strain evidence="1">Tcor2-1</strain>
        <tissue evidence="1">Whole body</tissue>
    </source>
</reference>
<dbReference type="Proteomes" id="UP000078492">
    <property type="component" value="Unassembled WGS sequence"/>
</dbReference>
<accession>A0A151IZ42</accession>
<name>A0A151IZ42_9HYME</name>
<dbReference type="PANTHER" id="PTHR47501">
    <property type="entry name" value="TRANSPOSASE-RELATED"/>
    <property type="match status" value="1"/>
</dbReference>
<sequence length="385" mass="44792">MKSIKSDLIAAFEKQSWVCITADIWSANNKSYLGVTCHYINENYQRKSYMLACKRIMFAHTHSVIANALYEVHKEYNLKLKVVDTITDNAANFAKAFQVFQTEQSVSLLDELDDPEANIITIDLESNLDDESEVSLPKQFRCIAHTLNLLASHDSLKAQNDQSYCKIYTSIFRKATDIWNLVSRSTKTADIFYDICKCRLKIPCKTRWNSFYDSIKAILNVKKHLEDVCEKLEKPKFTDCQISFMEEYIKVMEPIASALDFLQGDKNSCFGHVLPVLFQIKHQLEKLEHLRFCKILRDTLLMALDKRFKSIIDLTNAYSRYYILATISIPKLKLKWLAMSHYPNSKQLCENVLLDEAESFLCKDTDNVEVDLMRIFFFLFYTIKI</sequence>
<proteinExistence type="predicted"/>
<protein>
    <recommendedName>
        <fullName evidence="3">AC transposase</fullName>
    </recommendedName>
</protein>